<comment type="subunit">
    <text evidence="2 4">Homodimer.</text>
</comment>
<dbReference type="PANTHER" id="PTHR21495">
    <property type="entry name" value="NUCLEOPORIN-RELATED"/>
    <property type="match status" value="1"/>
</dbReference>
<comment type="function">
    <text evidence="4">Dirigent proteins impart stereoselectivity on the phenoxy radical-coupling reaction, yielding optically active lignans from two molecules of coniferyl alcohol in the biosynthesis of lignans, flavonolignans, and alkaloids and thus plays a central role in plant secondary metabolism.</text>
</comment>
<evidence type="ECO:0000256" key="4">
    <source>
        <dbReference type="RuleBase" id="RU363099"/>
    </source>
</evidence>
<dbReference type="GO" id="GO:0009699">
    <property type="term" value="P:phenylpropanoid biosynthetic process"/>
    <property type="evidence" value="ECO:0007669"/>
    <property type="project" value="UniProtKB-ARBA"/>
</dbReference>
<keyword evidence="4" id="KW-0052">Apoplast</keyword>
<sequence>MRMAEIHFKHSLSFAAFSIFLIFYGSKIAVAGKSFPALGDPVTLSLRKEKFSHFRLYSHTKGGDPNPTIVQVGGANTTENSVTRFGAIGVFDDPLTEGPESSSKLLGRAQGFKASAGIDEIAVLAIENFVFTTGKYNGSTLGAMGRKTLLSEVREMPIVGGTGLLRFARGYVETRIHGFNITAFEATFEYNIYVYHF</sequence>
<reference evidence="5" key="1">
    <citation type="submission" date="2022-03" db="EMBL/GenBank/DDBJ databases">
        <title>A functionally conserved STORR gene fusion in Papaver species that diverged 16.8 million years ago.</title>
        <authorList>
            <person name="Catania T."/>
        </authorList>
    </citation>
    <scope>NUCLEOTIDE SEQUENCE</scope>
    <source>
        <strain evidence="5">S-191538</strain>
    </source>
</reference>
<proteinExistence type="inferred from homology"/>
<organism evidence="5 6">
    <name type="scientific">Papaver nudicaule</name>
    <name type="common">Iceland poppy</name>
    <dbReference type="NCBI Taxonomy" id="74823"/>
    <lineage>
        <taxon>Eukaryota</taxon>
        <taxon>Viridiplantae</taxon>
        <taxon>Streptophyta</taxon>
        <taxon>Embryophyta</taxon>
        <taxon>Tracheophyta</taxon>
        <taxon>Spermatophyta</taxon>
        <taxon>Magnoliopsida</taxon>
        <taxon>Ranunculales</taxon>
        <taxon>Papaveraceae</taxon>
        <taxon>Papaveroideae</taxon>
        <taxon>Papaver</taxon>
    </lineage>
</organism>
<dbReference type="EMBL" id="JAJJMA010218417">
    <property type="protein sequence ID" value="MCL7040955.1"/>
    <property type="molecule type" value="Genomic_DNA"/>
</dbReference>
<gene>
    <name evidence="5" type="ORF">MKW94_017177</name>
</gene>
<evidence type="ECO:0000256" key="1">
    <source>
        <dbReference type="ARBA" id="ARBA00010746"/>
    </source>
</evidence>
<dbReference type="Gene3D" id="2.40.480.10">
    <property type="entry name" value="Allene oxide cyclase-like"/>
    <property type="match status" value="1"/>
</dbReference>
<evidence type="ECO:0000313" key="6">
    <source>
        <dbReference type="Proteomes" id="UP001177140"/>
    </source>
</evidence>
<evidence type="ECO:0000256" key="3">
    <source>
        <dbReference type="ARBA" id="ARBA00022525"/>
    </source>
</evidence>
<evidence type="ECO:0000313" key="5">
    <source>
        <dbReference type="EMBL" id="MCL7040955.1"/>
    </source>
</evidence>
<dbReference type="InterPro" id="IPR004265">
    <property type="entry name" value="Dirigent"/>
</dbReference>
<dbReference type="AlphaFoldDB" id="A0AA41VGP6"/>
<dbReference type="Pfam" id="PF03018">
    <property type="entry name" value="Dirigent"/>
    <property type="match status" value="1"/>
</dbReference>
<accession>A0AA41VGP6</accession>
<keyword evidence="6" id="KW-1185">Reference proteome</keyword>
<keyword evidence="3 4" id="KW-0964">Secreted</keyword>
<dbReference type="Proteomes" id="UP001177140">
    <property type="component" value="Unassembled WGS sequence"/>
</dbReference>
<protein>
    <recommendedName>
        <fullName evidence="4">Dirigent protein</fullName>
    </recommendedName>
</protein>
<name>A0AA41VGP6_PAPNU</name>
<comment type="subcellular location">
    <subcellularLocation>
        <location evidence="4">Secreted</location>
        <location evidence="4">Extracellular space</location>
        <location evidence="4">Apoplast</location>
    </subcellularLocation>
</comment>
<comment type="caution">
    <text evidence="5">The sequence shown here is derived from an EMBL/GenBank/DDBJ whole genome shotgun (WGS) entry which is preliminary data.</text>
</comment>
<dbReference type="InterPro" id="IPR044859">
    <property type="entry name" value="Allene_oxi_cyc_Dirigent"/>
</dbReference>
<evidence type="ECO:0000256" key="2">
    <source>
        <dbReference type="ARBA" id="ARBA00011738"/>
    </source>
</evidence>
<comment type="similarity">
    <text evidence="1 4">Belongs to the plant dirigent protein family.</text>
</comment>
<dbReference type="GO" id="GO:0048046">
    <property type="term" value="C:apoplast"/>
    <property type="evidence" value="ECO:0007669"/>
    <property type="project" value="UniProtKB-SubCell"/>
</dbReference>